<dbReference type="InterPro" id="IPR032819">
    <property type="entry name" value="TruB_C"/>
</dbReference>
<dbReference type="EC" id="5.4.99.25" evidence="5"/>
<evidence type="ECO:0000313" key="10">
    <source>
        <dbReference type="Proteomes" id="UP000619761"/>
    </source>
</evidence>
<dbReference type="RefSeq" id="WP_189421081.1">
    <property type="nucleotide sequence ID" value="NZ_BMYZ01000004.1"/>
</dbReference>
<dbReference type="InterPro" id="IPR002501">
    <property type="entry name" value="PsdUridine_synth_N"/>
</dbReference>
<sequence>MARRKGRPVDGVLLLMKPEGMTSNHALQRAKRLFFVEKAGHTGALDPLATGVLPLCFGEATKFSQFLLDADKRYRSTFLLGVRMNTSDADGEVVAEASAAHVTLDAIKQALIPLTGDILQVPSMFSALKHQGQPLYKLARDGIEIERQPRPVTVYAIEILGFRPGERAEVDVDVRCSKGTYIRSIAEDLGFALGCGAHVKTLHRSAAGLFVEEQCISLEALEKEFEQGSYEALDKHLLRADAPVATLPEIVLPESSAHYFRLGNPVQDSQVYRVGQQGDMVRVFCTETGGSSQQFLGLGELTDDGRVAPKRIIANRSANEQ</sequence>
<dbReference type="PANTHER" id="PTHR13767">
    <property type="entry name" value="TRNA-PSEUDOURIDINE SYNTHASE"/>
    <property type="match status" value="1"/>
</dbReference>
<evidence type="ECO:0000256" key="5">
    <source>
        <dbReference type="HAMAP-Rule" id="MF_01080"/>
    </source>
</evidence>
<name>A0ABQ3BA18_9GAMM</name>
<dbReference type="InterPro" id="IPR020103">
    <property type="entry name" value="PsdUridine_synth_cat_dom_sf"/>
</dbReference>
<dbReference type="CDD" id="cd21152">
    <property type="entry name" value="PUA_TruB_bacterial"/>
    <property type="match status" value="1"/>
</dbReference>
<dbReference type="Pfam" id="PF01509">
    <property type="entry name" value="TruB_N"/>
    <property type="match status" value="1"/>
</dbReference>
<dbReference type="InterPro" id="IPR015947">
    <property type="entry name" value="PUA-like_sf"/>
</dbReference>
<dbReference type="Proteomes" id="UP000619761">
    <property type="component" value="Unassembled WGS sequence"/>
</dbReference>
<dbReference type="Pfam" id="PF09157">
    <property type="entry name" value="TruB-C_2"/>
    <property type="match status" value="1"/>
</dbReference>
<gene>
    <name evidence="5 9" type="primary">truB</name>
    <name evidence="9" type="ORF">GCM10011613_35390</name>
</gene>
<evidence type="ECO:0000256" key="4">
    <source>
        <dbReference type="ARBA" id="ARBA00023235"/>
    </source>
</evidence>
<feature type="active site" description="Nucleophile" evidence="5">
    <location>
        <position position="46"/>
    </location>
</feature>
<keyword evidence="4 5" id="KW-0413">Isomerase</keyword>
<dbReference type="SUPFAM" id="SSF55120">
    <property type="entry name" value="Pseudouridine synthase"/>
    <property type="match status" value="1"/>
</dbReference>
<accession>A0ABQ3BA18</accession>
<dbReference type="Pfam" id="PF16198">
    <property type="entry name" value="TruB_C_2"/>
    <property type="match status" value="1"/>
</dbReference>
<dbReference type="SUPFAM" id="SSF88697">
    <property type="entry name" value="PUA domain-like"/>
    <property type="match status" value="1"/>
</dbReference>
<dbReference type="InterPro" id="IPR014780">
    <property type="entry name" value="tRNA_psdUridine_synth_TruB"/>
</dbReference>
<dbReference type="EMBL" id="BMYZ01000004">
    <property type="protein sequence ID" value="GGY87116.1"/>
    <property type="molecule type" value="Genomic_DNA"/>
</dbReference>
<dbReference type="CDD" id="cd02573">
    <property type="entry name" value="PseudoU_synth_EcTruB"/>
    <property type="match status" value="1"/>
</dbReference>
<dbReference type="InterPro" id="IPR015240">
    <property type="entry name" value="tRNA_sdUridine_synth_fam1_C"/>
</dbReference>
<evidence type="ECO:0000259" key="7">
    <source>
        <dbReference type="Pfam" id="PF09157"/>
    </source>
</evidence>
<evidence type="ECO:0000259" key="8">
    <source>
        <dbReference type="Pfam" id="PF16198"/>
    </source>
</evidence>
<feature type="domain" description="tRNA pseudouridylate synthase B C-terminal" evidence="8">
    <location>
        <begin position="183"/>
        <end position="244"/>
    </location>
</feature>
<protein>
    <recommendedName>
        <fullName evidence="5">tRNA pseudouridine synthase B</fullName>
        <ecNumber evidence="5">5.4.99.25</ecNumber>
    </recommendedName>
    <alternativeName>
        <fullName evidence="5">tRNA pseudouridine(55) synthase</fullName>
        <shortName evidence="5">Psi55 synthase</shortName>
    </alternativeName>
    <alternativeName>
        <fullName evidence="5">tRNA pseudouridylate synthase</fullName>
    </alternativeName>
    <alternativeName>
        <fullName evidence="5">tRNA-uridine isomerase</fullName>
    </alternativeName>
</protein>
<evidence type="ECO:0000259" key="6">
    <source>
        <dbReference type="Pfam" id="PF01509"/>
    </source>
</evidence>
<reference evidence="10" key="1">
    <citation type="journal article" date="2019" name="Int. J. Syst. Evol. Microbiol.">
        <title>The Global Catalogue of Microorganisms (GCM) 10K type strain sequencing project: providing services to taxonomists for standard genome sequencing and annotation.</title>
        <authorList>
            <consortium name="The Broad Institute Genomics Platform"/>
            <consortium name="The Broad Institute Genome Sequencing Center for Infectious Disease"/>
            <person name="Wu L."/>
            <person name="Ma J."/>
        </authorList>
    </citation>
    <scope>NUCLEOTIDE SEQUENCE [LARGE SCALE GENOMIC DNA]</scope>
    <source>
        <strain evidence="10">KCTC 32239</strain>
    </source>
</reference>
<evidence type="ECO:0000313" key="9">
    <source>
        <dbReference type="EMBL" id="GGY87116.1"/>
    </source>
</evidence>
<proteinExistence type="inferred from homology"/>
<dbReference type="Gene3D" id="3.30.2350.10">
    <property type="entry name" value="Pseudouridine synthase"/>
    <property type="match status" value="1"/>
</dbReference>
<dbReference type="Gene3D" id="2.30.130.10">
    <property type="entry name" value="PUA domain"/>
    <property type="match status" value="1"/>
</dbReference>
<evidence type="ECO:0000256" key="2">
    <source>
        <dbReference type="ARBA" id="ARBA00005642"/>
    </source>
</evidence>
<organism evidence="9 10">
    <name type="scientific">Cellvibrio zantedeschiae</name>
    <dbReference type="NCBI Taxonomy" id="1237077"/>
    <lineage>
        <taxon>Bacteria</taxon>
        <taxon>Pseudomonadati</taxon>
        <taxon>Pseudomonadota</taxon>
        <taxon>Gammaproteobacteria</taxon>
        <taxon>Cellvibrionales</taxon>
        <taxon>Cellvibrionaceae</taxon>
        <taxon>Cellvibrio</taxon>
    </lineage>
</organism>
<keyword evidence="10" id="KW-1185">Reference proteome</keyword>
<comment type="function">
    <text evidence="5">Responsible for synthesis of pseudouridine from uracil-55 in the psi GC loop of transfer RNAs.</text>
</comment>
<dbReference type="HAMAP" id="MF_01080">
    <property type="entry name" value="TruB_bact"/>
    <property type="match status" value="1"/>
</dbReference>
<comment type="catalytic activity">
    <reaction evidence="1 5">
        <text>uridine(55) in tRNA = pseudouridine(55) in tRNA</text>
        <dbReference type="Rhea" id="RHEA:42532"/>
        <dbReference type="Rhea" id="RHEA-COMP:10101"/>
        <dbReference type="Rhea" id="RHEA-COMP:10102"/>
        <dbReference type="ChEBI" id="CHEBI:65314"/>
        <dbReference type="ChEBI" id="CHEBI:65315"/>
        <dbReference type="EC" id="5.4.99.25"/>
    </reaction>
</comment>
<feature type="domain" description="Pseudouridine synthase II N-terminal" evidence="6">
    <location>
        <begin position="31"/>
        <end position="182"/>
    </location>
</feature>
<comment type="similarity">
    <text evidence="2 5">Belongs to the pseudouridine synthase TruB family. Type 1 subfamily.</text>
</comment>
<dbReference type="PANTHER" id="PTHR13767:SF2">
    <property type="entry name" value="PSEUDOURIDYLATE SYNTHASE TRUB1"/>
    <property type="match status" value="1"/>
</dbReference>
<evidence type="ECO:0000256" key="1">
    <source>
        <dbReference type="ARBA" id="ARBA00000385"/>
    </source>
</evidence>
<feature type="domain" description="tRNA pseudouridine synthase II TruB subfamily 1 C-terminal" evidence="7">
    <location>
        <begin position="248"/>
        <end position="313"/>
    </location>
</feature>
<keyword evidence="3 5" id="KW-0819">tRNA processing</keyword>
<dbReference type="InterPro" id="IPR036974">
    <property type="entry name" value="PUA_sf"/>
</dbReference>
<dbReference type="NCBIfam" id="TIGR00431">
    <property type="entry name" value="TruB"/>
    <property type="match status" value="1"/>
</dbReference>
<comment type="caution">
    <text evidence="9">The sequence shown here is derived from an EMBL/GenBank/DDBJ whole genome shotgun (WGS) entry which is preliminary data.</text>
</comment>
<evidence type="ECO:0000256" key="3">
    <source>
        <dbReference type="ARBA" id="ARBA00022694"/>
    </source>
</evidence>